<dbReference type="PROSITE" id="PS50005">
    <property type="entry name" value="TPR"/>
    <property type="match status" value="1"/>
</dbReference>
<dbReference type="EMBL" id="QDEB01094266">
    <property type="protein sequence ID" value="RZC32820.1"/>
    <property type="molecule type" value="Genomic_DNA"/>
</dbReference>
<dbReference type="AlphaFoldDB" id="A0A482VJ68"/>
<comment type="caution">
    <text evidence="3">The sequence shown here is derived from an EMBL/GenBank/DDBJ whole genome shotgun (WGS) entry which is preliminary data.</text>
</comment>
<accession>A0A482VJ68</accession>
<keyword evidence="4" id="KW-1185">Reference proteome</keyword>
<organism evidence="3 4">
    <name type="scientific">Asbolus verrucosus</name>
    <name type="common">Desert ironclad beetle</name>
    <dbReference type="NCBI Taxonomy" id="1661398"/>
    <lineage>
        <taxon>Eukaryota</taxon>
        <taxon>Metazoa</taxon>
        <taxon>Ecdysozoa</taxon>
        <taxon>Arthropoda</taxon>
        <taxon>Hexapoda</taxon>
        <taxon>Insecta</taxon>
        <taxon>Pterygota</taxon>
        <taxon>Neoptera</taxon>
        <taxon>Endopterygota</taxon>
        <taxon>Coleoptera</taxon>
        <taxon>Polyphaga</taxon>
        <taxon>Cucujiformia</taxon>
        <taxon>Tenebrionidae</taxon>
        <taxon>Pimeliinae</taxon>
        <taxon>Asbolus</taxon>
    </lineage>
</organism>
<feature type="repeat" description="TPR" evidence="1">
    <location>
        <begin position="61"/>
        <end position="94"/>
    </location>
</feature>
<protein>
    <submittedName>
        <fullName evidence="3">TPR 11 domain containing protein</fullName>
    </submittedName>
</protein>
<evidence type="ECO:0000256" key="2">
    <source>
        <dbReference type="SAM" id="Coils"/>
    </source>
</evidence>
<dbReference type="SUPFAM" id="SSF48452">
    <property type="entry name" value="TPR-like"/>
    <property type="match status" value="1"/>
</dbReference>
<dbReference type="Proteomes" id="UP000292052">
    <property type="component" value="Unassembled WGS sequence"/>
</dbReference>
<dbReference type="InterPro" id="IPR011990">
    <property type="entry name" value="TPR-like_helical_dom_sf"/>
</dbReference>
<reference evidence="3 4" key="1">
    <citation type="submission" date="2017-03" db="EMBL/GenBank/DDBJ databases">
        <title>Genome of the blue death feigning beetle - Asbolus verrucosus.</title>
        <authorList>
            <person name="Rider S.D."/>
        </authorList>
    </citation>
    <scope>NUCLEOTIDE SEQUENCE [LARGE SCALE GENOMIC DNA]</scope>
    <source>
        <strain evidence="3">Butters</strain>
        <tissue evidence="3">Head and leg muscle</tissue>
    </source>
</reference>
<dbReference type="InterPro" id="IPR019734">
    <property type="entry name" value="TPR_rpt"/>
</dbReference>
<name>A0A482VJ68_ASBVE</name>
<gene>
    <name evidence="3" type="ORF">BDFB_011641</name>
</gene>
<proteinExistence type="predicted"/>
<sequence>MTLTFQDGTVDAFRVHQKHAVKCCIGFSHFTKCHDISVTKEGNLLTVTIKNTKEQLNNEKAERLKKEGEAAMKQKQFEAAIKKYDEALSLANKSQTIDAIKSDKAAARNEQGRSSLQKGWDLENVTTEDKSQEAKNQFNKAQSMFEQAESLKHTSEQENNLKITKIKIEGNRLFNEANQLEMEAFKLFQEAKESKFLDGYATSQNKYKEVLDKYKAAKEKFDEGLKMKETKFDVCSQIASEHIKEILKVINDINKVELKHNFNQVNVEVEEEENKDDLDDVTINSNVHEQRDVINA</sequence>
<keyword evidence="1" id="KW-0802">TPR repeat</keyword>
<dbReference type="Gene3D" id="1.25.40.10">
    <property type="entry name" value="Tetratricopeptide repeat domain"/>
    <property type="match status" value="1"/>
</dbReference>
<feature type="coiled-coil region" evidence="2">
    <location>
        <begin position="49"/>
        <end position="151"/>
    </location>
</feature>
<evidence type="ECO:0000256" key="1">
    <source>
        <dbReference type="PROSITE-ProRule" id="PRU00339"/>
    </source>
</evidence>
<evidence type="ECO:0000313" key="3">
    <source>
        <dbReference type="EMBL" id="RZC32820.1"/>
    </source>
</evidence>
<dbReference type="OrthoDB" id="6772104at2759"/>
<evidence type="ECO:0000313" key="4">
    <source>
        <dbReference type="Proteomes" id="UP000292052"/>
    </source>
</evidence>
<keyword evidence="2" id="KW-0175">Coiled coil</keyword>